<protein>
    <submittedName>
        <fullName evidence="1">Uncharacterized protein</fullName>
    </submittedName>
</protein>
<reference evidence="1" key="1">
    <citation type="submission" date="2018-09" db="EMBL/GenBank/DDBJ databases">
        <title>A genomic encyclopedia of anaerobic methanotrophic archaea.</title>
        <authorList>
            <person name="Skennerton C.T."/>
            <person name="Chadwick G.L."/>
            <person name="Laso-Perez R."/>
            <person name="Leu A.O."/>
            <person name="Speth D.R."/>
            <person name="Yu H."/>
            <person name="Morgan-Lang C."/>
            <person name="Hatzenpichler R."/>
            <person name="Goudeau D."/>
            <person name="Malmstrom R."/>
            <person name="Woyke T."/>
            <person name="Hallam S."/>
            <person name="Tyson G.W."/>
            <person name="Wegener G."/>
            <person name="Boetius A."/>
            <person name="Orphan V.J."/>
        </authorList>
    </citation>
    <scope>NUCLEOTIDE SEQUENCE</scope>
    <source>
        <strain evidence="1">CONS3730D10UFb2</strain>
    </source>
</reference>
<accession>A0AC61S9Z8</accession>
<organism evidence="1 2">
    <name type="scientific">Candidatus Methanomarinus sp</name>
    <dbReference type="NCBI Taxonomy" id="3386244"/>
    <lineage>
        <taxon>Archaea</taxon>
        <taxon>Methanobacteriati</taxon>
        <taxon>Methanobacteriota</taxon>
        <taxon>Stenosarchaea group</taxon>
        <taxon>Methanomicrobia</taxon>
        <taxon>Methanosarcinales</taxon>
        <taxon>ANME-2 cluster</taxon>
        <taxon>Candidatus Methanocomedenaceae</taxon>
        <taxon>Candidatus Methanomarinus</taxon>
    </lineage>
</organism>
<proteinExistence type="predicted"/>
<name>A0AC61S9Z8_9EURY</name>
<evidence type="ECO:0000313" key="1">
    <source>
        <dbReference type="EMBL" id="TKY91518.1"/>
    </source>
</evidence>
<dbReference type="EMBL" id="QYBA01000181">
    <property type="protein sequence ID" value="TKY91518.1"/>
    <property type="molecule type" value="Genomic_DNA"/>
</dbReference>
<sequence length="95" mass="11797">MKNKYTQENAHFVRICLRYIFIKYIQQEMENKIVMPEFETFYYFLRRFEKPQRDAEKNNKPLRSSASSSVNLFSPTHRLIERYKYQQHQLIIERV</sequence>
<gene>
    <name evidence="1" type="ORF">C5S46_05415</name>
</gene>
<dbReference type="Proteomes" id="UP000315423">
    <property type="component" value="Unassembled WGS sequence"/>
</dbReference>
<evidence type="ECO:0000313" key="2">
    <source>
        <dbReference type="Proteomes" id="UP000315423"/>
    </source>
</evidence>
<comment type="caution">
    <text evidence="1">The sequence shown here is derived from an EMBL/GenBank/DDBJ whole genome shotgun (WGS) entry which is preliminary data.</text>
</comment>